<evidence type="ECO:0000313" key="2">
    <source>
        <dbReference type="Proteomes" id="UP000029224"/>
    </source>
</evidence>
<gene>
    <name evidence="1" type="ORF">JCM19240_5263</name>
</gene>
<dbReference type="AlphaFoldDB" id="A0A090TKE4"/>
<reference evidence="1 2" key="2">
    <citation type="submission" date="2014-09" db="EMBL/GenBank/DDBJ databases">
        <authorList>
            <consortium name="NBRP consortium"/>
            <person name="Sawabe T."/>
            <person name="Meirelles P."/>
            <person name="Nakanishi M."/>
            <person name="Sayaka M."/>
            <person name="Hattori M."/>
            <person name="Ohkuma M."/>
        </authorList>
    </citation>
    <scope>NUCLEOTIDE SEQUENCE [LARGE SCALE GENOMIC DNA]</scope>
    <source>
        <strain evidence="1 2">JCM 19240</strain>
    </source>
</reference>
<dbReference type="EMBL" id="BBMT01000001">
    <property type="protein sequence ID" value="GAL31832.1"/>
    <property type="molecule type" value="Genomic_DNA"/>
</dbReference>
<organism evidence="1 2">
    <name type="scientific">Vibrio maritimus</name>
    <dbReference type="NCBI Taxonomy" id="990268"/>
    <lineage>
        <taxon>Bacteria</taxon>
        <taxon>Pseudomonadati</taxon>
        <taxon>Pseudomonadota</taxon>
        <taxon>Gammaproteobacteria</taxon>
        <taxon>Vibrionales</taxon>
        <taxon>Vibrionaceae</taxon>
        <taxon>Vibrio</taxon>
    </lineage>
</organism>
<evidence type="ECO:0000313" key="1">
    <source>
        <dbReference type="EMBL" id="GAL31832.1"/>
    </source>
</evidence>
<proteinExistence type="predicted"/>
<dbReference type="OrthoDB" id="5902762at2"/>
<keyword evidence="2" id="KW-1185">Reference proteome</keyword>
<accession>A0A090TKE4</accession>
<reference evidence="1 2" key="1">
    <citation type="submission" date="2014-09" db="EMBL/GenBank/DDBJ databases">
        <title>Vibrio maritimus JCM 19240. (C210) whole genome shotgun sequence.</title>
        <authorList>
            <person name="Sawabe T."/>
            <person name="Meirelles P."/>
            <person name="Nakanishi M."/>
            <person name="Sayaka M."/>
            <person name="Hattori M."/>
            <person name="Ohkuma M."/>
        </authorList>
    </citation>
    <scope>NUCLEOTIDE SEQUENCE [LARGE SCALE GENOMIC DNA]</scope>
    <source>
        <strain evidence="1 2">JCM 19240</strain>
    </source>
</reference>
<protein>
    <submittedName>
        <fullName evidence="1">Uncharacterized protein</fullName>
    </submittedName>
</protein>
<name>A0A090TKE4_9VIBR</name>
<dbReference type="Proteomes" id="UP000029224">
    <property type="component" value="Unassembled WGS sequence"/>
</dbReference>
<sequence length="96" mass="10666">MRLEHVIEIIEHTDSDLFADAIEQFNAQGIVTDGQLPFLDVVYQSAPDAVCQRLASAGFKGRPQVTSGILFNGFVIFNAEMFDKERALHLAAEEIK</sequence>
<comment type="caution">
    <text evidence="1">The sequence shown here is derived from an EMBL/GenBank/DDBJ whole genome shotgun (WGS) entry which is preliminary data.</text>
</comment>